<dbReference type="CDD" id="cd18440">
    <property type="entry name" value="BRCT_PAXIP1_rpt6"/>
    <property type="match status" value="1"/>
</dbReference>
<evidence type="ECO:0000256" key="2">
    <source>
        <dbReference type="ARBA" id="ARBA00022763"/>
    </source>
</evidence>
<feature type="compositionally biased region" description="Low complexity" evidence="6">
    <location>
        <begin position="685"/>
        <end position="695"/>
    </location>
</feature>
<dbReference type="Pfam" id="PF12738">
    <property type="entry name" value="PTCB-BRCT"/>
    <property type="match status" value="1"/>
</dbReference>
<dbReference type="eggNOG" id="KOG2043">
    <property type="taxonomic scope" value="Eukaryota"/>
</dbReference>
<dbReference type="PANTHER" id="PTHR23196">
    <property type="entry name" value="PAX TRANSCRIPTION ACTIVATION DOMAIN INTERACTING PROTEIN"/>
    <property type="match status" value="1"/>
</dbReference>
<dbReference type="CDD" id="cd17711">
    <property type="entry name" value="BRCT_PAXIP1_rpt3"/>
    <property type="match status" value="1"/>
</dbReference>
<dbReference type="CDD" id="cd17743">
    <property type="entry name" value="BRCT_BRC1_like_rpt5"/>
    <property type="match status" value="1"/>
</dbReference>
<name>T1K2U0_TETUR</name>
<reference evidence="9" key="1">
    <citation type="submission" date="2011-08" db="EMBL/GenBank/DDBJ databases">
        <authorList>
            <person name="Rombauts S."/>
        </authorList>
    </citation>
    <scope>NUCLEOTIDE SEQUENCE</scope>
    <source>
        <strain evidence="9">London</strain>
    </source>
</reference>
<dbReference type="AlphaFoldDB" id="T1K2U0"/>
<evidence type="ECO:0000256" key="3">
    <source>
        <dbReference type="ARBA" id="ARBA00023242"/>
    </source>
</evidence>
<feature type="compositionally biased region" description="Low complexity" evidence="6">
    <location>
        <begin position="711"/>
        <end position="721"/>
    </location>
</feature>
<evidence type="ECO:0000256" key="6">
    <source>
        <dbReference type="SAM" id="MobiDB-lite"/>
    </source>
</evidence>
<dbReference type="Pfam" id="PF00533">
    <property type="entry name" value="BRCT"/>
    <property type="match status" value="1"/>
</dbReference>
<dbReference type="EMBL" id="CAEY01001369">
    <property type="status" value="NOT_ANNOTATED_CDS"/>
    <property type="molecule type" value="Genomic_DNA"/>
</dbReference>
<dbReference type="GO" id="GO:0044666">
    <property type="term" value="C:MLL3/4 complex"/>
    <property type="evidence" value="ECO:0007669"/>
    <property type="project" value="TreeGrafter"/>
</dbReference>
<reference evidence="8" key="2">
    <citation type="submission" date="2015-06" db="UniProtKB">
        <authorList>
            <consortium name="EnsemblMetazoa"/>
        </authorList>
    </citation>
    <scope>IDENTIFICATION</scope>
</reference>
<accession>T1K2U0</accession>
<dbReference type="EnsemblMetazoa" id="tetur04g06290.1">
    <property type="protein sequence ID" value="tetur04g06290.1"/>
    <property type="gene ID" value="tetur04g06290"/>
</dbReference>
<feature type="region of interest" description="Disordered" evidence="6">
    <location>
        <begin position="669"/>
        <end position="748"/>
    </location>
</feature>
<evidence type="ECO:0000256" key="4">
    <source>
        <dbReference type="ARBA" id="ARBA00023858"/>
    </source>
</evidence>
<feature type="domain" description="BRCT" evidence="7">
    <location>
        <begin position="434"/>
        <end position="529"/>
    </location>
</feature>
<dbReference type="GO" id="GO:0006974">
    <property type="term" value="P:DNA damage response"/>
    <property type="evidence" value="ECO:0007669"/>
    <property type="project" value="UniProtKB-KW"/>
</dbReference>
<proteinExistence type="predicted"/>
<feature type="region of interest" description="Disordered" evidence="6">
    <location>
        <begin position="801"/>
        <end position="820"/>
    </location>
</feature>
<feature type="region of interest" description="Disordered" evidence="6">
    <location>
        <begin position="235"/>
        <end position="274"/>
    </location>
</feature>
<dbReference type="PROSITE" id="PS50172">
    <property type="entry name" value="BRCT"/>
    <property type="match status" value="3"/>
</dbReference>
<comment type="subcellular location">
    <subcellularLocation>
        <location evidence="1">Nucleus</location>
    </subcellularLocation>
</comment>
<dbReference type="STRING" id="32264.T1K2U0"/>
<feature type="domain" description="BRCT" evidence="7">
    <location>
        <begin position="840"/>
        <end position="921"/>
    </location>
</feature>
<dbReference type="PANTHER" id="PTHR23196:SF1">
    <property type="entry name" value="PAX-INTERACTING PROTEIN 1"/>
    <property type="match status" value="1"/>
</dbReference>
<organism evidence="8 9">
    <name type="scientific">Tetranychus urticae</name>
    <name type="common">Two-spotted spider mite</name>
    <dbReference type="NCBI Taxonomy" id="32264"/>
    <lineage>
        <taxon>Eukaryota</taxon>
        <taxon>Metazoa</taxon>
        <taxon>Ecdysozoa</taxon>
        <taxon>Arthropoda</taxon>
        <taxon>Chelicerata</taxon>
        <taxon>Arachnida</taxon>
        <taxon>Acari</taxon>
        <taxon>Acariformes</taxon>
        <taxon>Trombidiformes</taxon>
        <taxon>Prostigmata</taxon>
        <taxon>Eleutherengona</taxon>
        <taxon>Raphignathae</taxon>
        <taxon>Tetranychoidea</taxon>
        <taxon>Tetranychidae</taxon>
        <taxon>Tetranychus</taxon>
    </lineage>
</organism>
<keyword evidence="2" id="KW-0227">DNA damage</keyword>
<feature type="compositionally biased region" description="Polar residues" evidence="6">
    <location>
        <begin position="246"/>
        <end position="259"/>
    </location>
</feature>
<keyword evidence="3" id="KW-0539">Nucleus</keyword>
<dbReference type="HOGENOM" id="CLU_295657_0_0_1"/>
<dbReference type="SMART" id="SM00292">
    <property type="entry name" value="BRCT"/>
    <property type="match status" value="4"/>
</dbReference>
<evidence type="ECO:0000259" key="7">
    <source>
        <dbReference type="PROSITE" id="PS50172"/>
    </source>
</evidence>
<sequence length="1047" mass="117961">MGVPPNYPGSTGMVSPGVQYVNTMNQNQTVQDPNQQIRFLQGQQMNQGQRQVIPVQQRPPLMQQIQSGQQIMRAPIQQTQVFSGSPPTNQDNIMQDMQQPNSVQMVQNQQFVQIQRHNPPQMVNVSQHNGPHLIRTPSPQQVVYQHQGPLVGPHQRPVMQGMQQVMQPGTPIYNQQGQQVAVGPSQVQRVPQLRMQPNFQQMPRGQFRGPVQAQQVVTGGPPRNFIRQQIPVQGQLIPRQGPPPVQYSQHFSQQASHIGSQQPQPAPPSQQLHDQQHLIPNQISNQIPAQHPQAPHPHTGVQLETQTVQKPNQTLIRGQASQNWNQQWTPTAESPCGIPNQRLLIRPPSNNVLIAQQNGPGTPQILHSPQHDGARKQLPFGNQTPVRIMHTVGQRFPIAPNQVLPNGELISPVLPSIEPQPERLFGHEPRILVPPSFCLIGCIFYFVEAEKNICNVSEERLESCKKIVQKYGGEMENTYSDKCTHVICETQQNPIVQQAIKEGKRCVTIFWLNDIIIEGRMRPPYKIWHLPRTFDGDFLPCRDHIITLTNFEGTERVFVKELIKVTGAQYTNYLNHKNTIIICKKLEGPKFKKALQWDMPAVNLIWLQDILFGHHNQALSALHKSQRYTKFESKDCCEIDYNLVKPLLTCWKVPLKVPEDLPRRIMALKEEDVKKTPPPVPSTSPTPVQTNQSNLPLPPPPSLPPTPQTPSLPSAQQQSSPQQPPSLPSVQQQSPPTLPSSIPPSSSSATIEAMEIDQTLDASKPVPTLIAKKPDNPLNALASLDLNDKDSLMNEPTMKKVKLEPSSEVSPNENLTGNLPPPPPLMVAPFANASPDRAAVKVMFTGFNDASTLAELKEYAKKLGLTLINEYNKCTHLIVNRIVRTSKFMCAFNYADHILTSDWIVDSFKRSHLLDESQYILSDHKGEQLYGFDLKESLERRKARKTPLFKDHVFYITRSCLPSFKILKEIAESAGATVTKKGPSPKQLHALKKRRNDIAFVVISKEEDLHTCDLFFEKETPVLNSEFILHSLLRQQIEYEPYAFKPR</sequence>
<keyword evidence="9" id="KW-1185">Reference proteome</keyword>
<dbReference type="Pfam" id="PF16770">
    <property type="entry name" value="RTT107_BRCT_5"/>
    <property type="match status" value="1"/>
</dbReference>
<dbReference type="Gene3D" id="3.40.50.10190">
    <property type="entry name" value="BRCT domain"/>
    <property type="match status" value="4"/>
</dbReference>
<dbReference type="Proteomes" id="UP000015104">
    <property type="component" value="Unassembled WGS sequence"/>
</dbReference>
<evidence type="ECO:0000313" key="8">
    <source>
        <dbReference type="EnsemblMetazoa" id="tetur04g06290.1"/>
    </source>
</evidence>
<dbReference type="InterPro" id="IPR051579">
    <property type="entry name" value="DDR_Transcriptional_Reg"/>
</dbReference>
<feature type="compositionally biased region" description="Pro residues" evidence="6">
    <location>
        <begin position="696"/>
        <end position="710"/>
    </location>
</feature>
<evidence type="ECO:0000313" key="9">
    <source>
        <dbReference type="Proteomes" id="UP000015104"/>
    </source>
</evidence>
<dbReference type="Pfam" id="PF16589">
    <property type="entry name" value="BRCT_2"/>
    <property type="match status" value="1"/>
</dbReference>
<evidence type="ECO:0000256" key="5">
    <source>
        <dbReference type="ARBA" id="ARBA00030146"/>
    </source>
</evidence>
<protein>
    <recommendedName>
        <fullName evidence="4">PAX-interacting protein 1</fullName>
    </recommendedName>
    <alternativeName>
        <fullName evidence="5">PAX transactivation activation domain-interacting protein</fullName>
    </alternativeName>
</protein>
<dbReference type="InterPro" id="IPR036420">
    <property type="entry name" value="BRCT_dom_sf"/>
</dbReference>
<feature type="domain" description="BRCT" evidence="7">
    <location>
        <begin position="529"/>
        <end position="611"/>
    </location>
</feature>
<dbReference type="SUPFAM" id="SSF52113">
    <property type="entry name" value="BRCT domain"/>
    <property type="match status" value="4"/>
</dbReference>
<evidence type="ECO:0000256" key="1">
    <source>
        <dbReference type="ARBA" id="ARBA00004123"/>
    </source>
</evidence>
<dbReference type="InterPro" id="IPR001357">
    <property type="entry name" value="BRCT_dom"/>
</dbReference>